<keyword evidence="1" id="KW-0472">Membrane</keyword>
<gene>
    <name evidence="2" type="ORF">MNBD_GAMMA11-739</name>
</gene>
<evidence type="ECO:0000256" key="1">
    <source>
        <dbReference type="SAM" id="Phobius"/>
    </source>
</evidence>
<proteinExistence type="predicted"/>
<name>A0A3B0XZK9_9ZZZZ</name>
<feature type="transmembrane region" description="Helical" evidence="1">
    <location>
        <begin position="7"/>
        <end position="27"/>
    </location>
</feature>
<dbReference type="AlphaFoldDB" id="A0A3B0XZK9"/>
<protein>
    <submittedName>
        <fullName evidence="2">Uncharacterized protein</fullName>
    </submittedName>
</protein>
<keyword evidence="1" id="KW-0812">Transmembrane</keyword>
<reference evidence="2" key="1">
    <citation type="submission" date="2018-06" db="EMBL/GenBank/DDBJ databases">
        <authorList>
            <person name="Zhirakovskaya E."/>
        </authorList>
    </citation>
    <scope>NUCLEOTIDE SEQUENCE</scope>
</reference>
<keyword evidence="1" id="KW-1133">Transmembrane helix</keyword>
<evidence type="ECO:0000313" key="2">
    <source>
        <dbReference type="EMBL" id="VAW61586.1"/>
    </source>
</evidence>
<organism evidence="2">
    <name type="scientific">hydrothermal vent metagenome</name>
    <dbReference type="NCBI Taxonomy" id="652676"/>
    <lineage>
        <taxon>unclassified sequences</taxon>
        <taxon>metagenomes</taxon>
        <taxon>ecological metagenomes</taxon>
    </lineage>
</organism>
<accession>A0A3B0XZK9</accession>
<dbReference type="EMBL" id="UOFG01000150">
    <property type="protein sequence ID" value="VAW61586.1"/>
    <property type="molecule type" value="Genomic_DNA"/>
</dbReference>
<sequence length="183" mass="21330">MNIILNILKYTLTGVFIFVCILMFYIINPFIELKKERSDNILKTLDIVYYNITGDASCAKLYTYEKNNINKLTKPVFLSLPESMVSPEDTKAAFHDNRFSLTGYEYVYVRENIITGSREIIPSFHFDVVSWEIYTPYTLWPDTITDTSIDVYRVSSRPIKYTLNSSNHDASLFSGRNYTDCRF</sequence>